<reference evidence="1" key="1">
    <citation type="submission" date="2024-07" db="EMBL/GenBank/DDBJ databases">
        <title>Complete genome sequence of Prevotella sp. YM-2024 GTC17259.</title>
        <authorList>
            <person name="Hayashi M."/>
            <person name="Muto Y."/>
            <person name="Tanaka K."/>
            <person name="Niwa H."/>
        </authorList>
    </citation>
    <scope>NUCLEOTIDE SEQUENCE</scope>
    <source>
        <strain evidence="1">GTC17259</strain>
    </source>
</reference>
<gene>
    <name evidence="1" type="ORF">GTC17259_05940</name>
</gene>
<organism evidence="1">
    <name type="scientific">Prevotella sp. GTC17259</name>
    <dbReference type="NCBI Taxonomy" id="3236795"/>
    <lineage>
        <taxon>Bacteria</taxon>
        <taxon>Pseudomonadati</taxon>
        <taxon>Bacteroidota</taxon>
        <taxon>Bacteroidia</taxon>
        <taxon>Bacteroidales</taxon>
        <taxon>Prevotellaceae</taxon>
        <taxon>Prevotella</taxon>
    </lineage>
</organism>
<accession>A0AB33J837</accession>
<proteinExistence type="predicted"/>
<sequence length="135" mass="15464">MTIAQGTFLSGPVLGDVYTQLTSRESLRDIENCLTGLSTHLYHCVISYAVPRDISSTRTFNLLNLGNEILMKIEKLFIDHSKEIPTVLKLVYFPKTGKFESNFGYERNFSHSTAKTAQDIYEEWYHTMLFGSRTI</sequence>
<dbReference type="EMBL" id="AP035787">
    <property type="protein sequence ID" value="BFO75544.1"/>
    <property type="molecule type" value="Genomic_DNA"/>
</dbReference>
<dbReference type="AlphaFoldDB" id="A0AB33J837"/>
<name>A0AB33J837_9BACT</name>
<protein>
    <submittedName>
        <fullName evidence="1">Uncharacterized protein</fullName>
    </submittedName>
</protein>
<evidence type="ECO:0000313" key="1">
    <source>
        <dbReference type="EMBL" id="BFO75544.1"/>
    </source>
</evidence>